<reference evidence="4 5" key="1">
    <citation type="submission" date="2017-03" db="EMBL/GenBank/DDBJ databases">
        <title>Genome sequence of Clostridium oryzae DSM 28571.</title>
        <authorList>
            <person name="Poehlein A."/>
            <person name="Daniel R."/>
        </authorList>
    </citation>
    <scope>NUCLEOTIDE SEQUENCE [LARGE SCALE GENOMIC DNA]</scope>
    <source>
        <strain evidence="4 5">DSM 28571</strain>
    </source>
</reference>
<proteinExistence type="inferred from homology"/>
<feature type="transmembrane region" description="Helical" evidence="2">
    <location>
        <begin position="59"/>
        <end position="80"/>
    </location>
</feature>
<dbReference type="STRING" id="1450648.CLORY_08780"/>
<evidence type="ECO:0000256" key="1">
    <source>
        <dbReference type="ARBA" id="ARBA00007362"/>
    </source>
</evidence>
<keyword evidence="2" id="KW-0812">Transmembrane</keyword>
<protein>
    <recommendedName>
        <fullName evidence="3">EamA domain-containing protein</fullName>
    </recommendedName>
</protein>
<dbReference type="InterPro" id="IPR000620">
    <property type="entry name" value="EamA_dom"/>
</dbReference>
<feature type="transmembrane region" description="Helical" evidence="2">
    <location>
        <begin position="32"/>
        <end position="53"/>
    </location>
</feature>
<keyword evidence="2" id="KW-1133">Transmembrane helix</keyword>
<dbReference type="EMBL" id="MZGV01000006">
    <property type="protein sequence ID" value="OPJ64006.1"/>
    <property type="molecule type" value="Genomic_DNA"/>
</dbReference>
<dbReference type="GO" id="GO:0016020">
    <property type="term" value="C:membrane"/>
    <property type="evidence" value="ECO:0007669"/>
    <property type="project" value="InterPro"/>
</dbReference>
<accession>A0A1V4IVN3</accession>
<evidence type="ECO:0000313" key="5">
    <source>
        <dbReference type="Proteomes" id="UP000190080"/>
    </source>
</evidence>
<name>A0A1V4IVN3_9CLOT</name>
<dbReference type="Pfam" id="PF00892">
    <property type="entry name" value="EamA"/>
    <property type="match status" value="1"/>
</dbReference>
<evidence type="ECO:0000259" key="3">
    <source>
        <dbReference type="Pfam" id="PF00892"/>
    </source>
</evidence>
<sequence>MGSKDIILIEIISFQYERSHVEDKDLNNYKGIVYALLSSTAFGIMPILARVAYVNGSNPTTVLVFRFIISALRLLFYLKCIKINIRLGKEQILLLLINTVGYTITTLALFMSYNYLGAGLATTLHYISSCCLHNRFHIF</sequence>
<keyword evidence="5" id="KW-1185">Reference proteome</keyword>
<keyword evidence="2" id="KW-0472">Membrane</keyword>
<evidence type="ECO:0000256" key="2">
    <source>
        <dbReference type="SAM" id="Phobius"/>
    </source>
</evidence>
<evidence type="ECO:0000313" key="4">
    <source>
        <dbReference type="EMBL" id="OPJ64006.1"/>
    </source>
</evidence>
<dbReference type="Proteomes" id="UP000190080">
    <property type="component" value="Unassembled WGS sequence"/>
</dbReference>
<organism evidence="4 5">
    <name type="scientific">Clostridium oryzae</name>
    <dbReference type="NCBI Taxonomy" id="1450648"/>
    <lineage>
        <taxon>Bacteria</taxon>
        <taxon>Bacillati</taxon>
        <taxon>Bacillota</taxon>
        <taxon>Clostridia</taxon>
        <taxon>Eubacteriales</taxon>
        <taxon>Clostridiaceae</taxon>
        <taxon>Clostridium</taxon>
    </lineage>
</organism>
<feature type="transmembrane region" description="Helical" evidence="2">
    <location>
        <begin position="92"/>
        <end position="116"/>
    </location>
</feature>
<comment type="caution">
    <text evidence="4">The sequence shown here is derived from an EMBL/GenBank/DDBJ whole genome shotgun (WGS) entry which is preliminary data.</text>
</comment>
<feature type="domain" description="EamA" evidence="3">
    <location>
        <begin position="30"/>
        <end position="130"/>
    </location>
</feature>
<dbReference type="AlphaFoldDB" id="A0A1V4IVN3"/>
<gene>
    <name evidence="4" type="ORF">CLORY_08780</name>
</gene>
<comment type="similarity">
    <text evidence="1">Belongs to the EamA transporter family.</text>
</comment>